<dbReference type="NCBIfam" id="TIGR00365">
    <property type="entry name" value="Grx4 family monothiol glutaredoxin"/>
    <property type="match status" value="1"/>
</dbReference>
<dbReference type="InterPro" id="IPR004480">
    <property type="entry name" value="Monothiol_GRX-rel"/>
</dbReference>
<keyword evidence="15" id="KW-0472">Membrane</keyword>
<evidence type="ECO:0000256" key="4">
    <source>
        <dbReference type="ARBA" id="ARBA00022692"/>
    </source>
</evidence>
<evidence type="ECO:0000256" key="12">
    <source>
        <dbReference type="ARBA" id="ARBA00023014"/>
    </source>
</evidence>
<dbReference type="GO" id="GO:0046872">
    <property type="term" value="F:metal ion binding"/>
    <property type="evidence" value="ECO:0007669"/>
    <property type="project" value="UniProtKB-KW"/>
</dbReference>
<evidence type="ECO:0000313" key="22">
    <source>
        <dbReference type="Proteomes" id="UP000750334"/>
    </source>
</evidence>
<evidence type="ECO:0000256" key="19">
    <source>
        <dbReference type="RuleBase" id="RU366042"/>
    </source>
</evidence>
<dbReference type="InterPro" id="IPR036249">
    <property type="entry name" value="Thioredoxin-like_sf"/>
</dbReference>
<comment type="subcellular location">
    <subcellularLocation>
        <location evidence="1 19">Mitochondrion inner membrane</location>
        <topology evidence="1 19">Multi-pass membrane protein</topology>
    </subcellularLocation>
</comment>
<dbReference type="PANTHER" id="PTHR13890:SF0">
    <property type="entry name" value="MAGNESIUM TRANSPORTER MRS2 HOMOLOG, MITOCHONDRIAL"/>
    <property type="match status" value="1"/>
</dbReference>
<keyword evidence="9" id="KW-0809">Transit peptide</keyword>
<keyword evidence="8 19" id="KW-0460">Magnesium</keyword>
<sequence length="469" mass="53261">MLLQKNLLQRNNTLNGYGYGIIRCTVFDSQGNTGPNLIEMKREDLVTQHKLLPRDLRKIEKSKKNDLVPSILVRKDGILISLLTIKALIKADSVTIFDSVGSGISLNSSTQRDFTHALQQRLKNEANDEINSRNLPYEFRALEAIFVFALTNLTSEMKVLLSLTQEVLADLDHNITRDKLRLLLIQNKKLKVFYKKCVLVRDMLDDLLEQDDMLCDMYLTDWKSGIVRIEDDHSEIEMLLETYHNHVDEIVQRTENTISNVRTTEEIINIILDSNRNQLMLLNIKMGVGMFSLGGAIFVGSLYGMNLENFIEETDYGYAAATIVETQQDKTMFNPRLLVSQASRLIYRPSFTRLMSTEIRQAIQDAIHSAPVVLFMKGTPEFPQCGFSKATIGILGQQGVDPAKFAAYNVLEDPELREAIKEFTEWPTIPQLFVNNEFVGGCDVIKSMAKSGELTELLEEQDVLVPEEK</sequence>
<comment type="caution">
    <text evidence="21">The sequence shown here is derived from an EMBL/GenBank/DDBJ whole genome shotgun (WGS) entry which is preliminary data.</text>
</comment>
<dbReference type="Proteomes" id="UP000750334">
    <property type="component" value="Unassembled WGS sequence"/>
</dbReference>
<evidence type="ECO:0000256" key="13">
    <source>
        <dbReference type="ARBA" id="ARBA00023065"/>
    </source>
</evidence>
<dbReference type="Pfam" id="PF00462">
    <property type="entry name" value="Glutaredoxin"/>
    <property type="match status" value="1"/>
</dbReference>
<keyword evidence="7 19" id="KW-0999">Mitochondrion inner membrane</keyword>
<dbReference type="PROSITE" id="PS51354">
    <property type="entry name" value="GLUTAREDOXIN_2"/>
    <property type="match status" value="1"/>
</dbReference>
<evidence type="ECO:0000256" key="9">
    <source>
        <dbReference type="ARBA" id="ARBA00022946"/>
    </source>
</evidence>
<evidence type="ECO:0000256" key="10">
    <source>
        <dbReference type="ARBA" id="ARBA00022989"/>
    </source>
</evidence>
<keyword evidence="13 19" id="KW-0406">Ion transport</keyword>
<dbReference type="OrthoDB" id="10251508at2759"/>
<keyword evidence="22" id="KW-1185">Reference proteome</keyword>
<feature type="domain" description="Glutaredoxin" evidence="20">
    <location>
        <begin position="372"/>
        <end position="439"/>
    </location>
</feature>
<evidence type="ECO:0000256" key="1">
    <source>
        <dbReference type="ARBA" id="ARBA00004448"/>
    </source>
</evidence>
<keyword evidence="5" id="KW-0001">2Fe-2S</keyword>
<comment type="subunit">
    <text evidence="18">Forms homooligomers. Interacts with MRS2.</text>
</comment>
<comment type="function">
    <text evidence="17">Mitochondrial inner membrane magnesium transporter required for mitochondrial magnesium homeostasis. Modulates the conductance of the MRS2 channel. Involved in the splicing of mRNA group II introns in mitochondria by affecting mitochondrial magnesium concentrations, which are critical for group II intron splicing.</text>
</comment>
<dbReference type="Gene3D" id="2.40.128.330">
    <property type="match status" value="1"/>
</dbReference>
<evidence type="ECO:0000256" key="6">
    <source>
        <dbReference type="ARBA" id="ARBA00022723"/>
    </source>
</evidence>
<dbReference type="GO" id="GO:0015095">
    <property type="term" value="F:magnesium ion transmembrane transporter activity"/>
    <property type="evidence" value="ECO:0007669"/>
    <property type="project" value="TreeGrafter"/>
</dbReference>
<comment type="similarity">
    <text evidence="2 19">Belongs to the CorA metal ion transporter (MIT) (TC 1.A.35) family.</text>
</comment>
<proteinExistence type="inferred from homology"/>
<dbReference type="Gene3D" id="3.40.30.10">
    <property type="entry name" value="Glutaredoxin"/>
    <property type="match status" value="1"/>
</dbReference>
<dbReference type="SUPFAM" id="SSF52833">
    <property type="entry name" value="Thioredoxin-like"/>
    <property type="match status" value="1"/>
</dbReference>
<keyword evidence="4" id="KW-0812">Transmembrane</keyword>
<name>A0A9P6W5U0_MAUEX</name>
<dbReference type="InterPro" id="IPR039204">
    <property type="entry name" value="MRS2-like"/>
</dbReference>
<dbReference type="CDD" id="cd03028">
    <property type="entry name" value="GRX_PICOT_like"/>
    <property type="match status" value="1"/>
</dbReference>
<evidence type="ECO:0000256" key="3">
    <source>
        <dbReference type="ARBA" id="ARBA00022448"/>
    </source>
</evidence>
<dbReference type="InterPro" id="IPR002109">
    <property type="entry name" value="Glutaredoxin"/>
</dbReference>
<evidence type="ECO:0000256" key="2">
    <source>
        <dbReference type="ARBA" id="ARBA00009765"/>
    </source>
</evidence>
<keyword evidence="16" id="KW-0676">Redox-active center</keyword>
<dbReference type="Gene3D" id="1.20.58.340">
    <property type="entry name" value="Magnesium transport protein CorA, transmembrane region"/>
    <property type="match status" value="1"/>
</dbReference>
<evidence type="ECO:0000256" key="17">
    <source>
        <dbReference type="ARBA" id="ARBA00037564"/>
    </source>
</evidence>
<evidence type="ECO:0000259" key="20">
    <source>
        <dbReference type="Pfam" id="PF00462"/>
    </source>
</evidence>
<dbReference type="CDD" id="cd12823">
    <property type="entry name" value="Mrs2_Mfm1p-like"/>
    <property type="match status" value="1"/>
</dbReference>
<dbReference type="Pfam" id="PF22099">
    <property type="entry name" value="MRS2-like"/>
    <property type="match status" value="1"/>
</dbReference>
<evidence type="ECO:0000256" key="14">
    <source>
        <dbReference type="ARBA" id="ARBA00023128"/>
    </source>
</evidence>
<evidence type="ECO:0000256" key="18">
    <source>
        <dbReference type="ARBA" id="ARBA00038721"/>
    </source>
</evidence>
<dbReference type="GO" id="GO:0045016">
    <property type="term" value="P:mitochondrial magnesium ion transmembrane transport"/>
    <property type="evidence" value="ECO:0007669"/>
    <property type="project" value="TreeGrafter"/>
</dbReference>
<organism evidence="21 22">
    <name type="scientific">Maudiozyma exigua</name>
    <name type="common">Yeast</name>
    <name type="synonym">Kazachstania exigua</name>
    <dbReference type="NCBI Taxonomy" id="34358"/>
    <lineage>
        <taxon>Eukaryota</taxon>
        <taxon>Fungi</taxon>
        <taxon>Dikarya</taxon>
        <taxon>Ascomycota</taxon>
        <taxon>Saccharomycotina</taxon>
        <taxon>Saccharomycetes</taxon>
        <taxon>Saccharomycetales</taxon>
        <taxon>Saccharomycetaceae</taxon>
        <taxon>Maudiozyma</taxon>
    </lineage>
</organism>
<protein>
    <recommendedName>
        <fullName evidence="19">Magnesium transporter</fullName>
    </recommendedName>
</protein>
<keyword evidence="10" id="KW-1133">Transmembrane helix</keyword>
<reference evidence="21 22" key="1">
    <citation type="submission" date="2020-11" db="EMBL/GenBank/DDBJ databases">
        <title>Kefir isolates.</title>
        <authorList>
            <person name="Marcisauskas S."/>
            <person name="Kim Y."/>
            <person name="Blasche S."/>
        </authorList>
    </citation>
    <scope>NUCLEOTIDE SEQUENCE [LARGE SCALE GENOMIC DNA]</scope>
    <source>
        <strain evidence="21 22">OG2</strain>
    </source>
</reference>
<dbReference type="GO" id="GO:0015036">
    <property type="term" value="F:disulfide oxidoreductase activity"/>
    <property type="evidence" value="ECO:0007669"/>
    <property type="project" value="UniProtKB-ARBA"/>
</dbReference>
<keyword evidence="12" id="KW-0411">Iron-sulfur</keyword>
<dbReference type="AlphaFoldDB" id="A0A9P6W5U0"/>
<dbReference type="EMBL" id="PUHR01000112">
    <property type="protein sequence ID" value="KAG0665445.1"/>
    <property type="molecule type" value="Genomic_DNA"/>
</dbReference>
<dbReference type="FunFam" id="2.40.128.330:FF:000002">
    <property type="entry name" value="Inner membrane magnesium transporter mrs2"/>
    <property type="match status" value="1"/>
</dbReference>
<dbReference type="GO" id="GO:0051537">
    <property type="term" value="F:2 iron, 2 sulfur cluster binding"/>
    <property type="evidence" value="ECO:0007669"/>
    <property type="project" value="UniProtKB-KW"/>
</dbReference>
<evidence type="ECO:0000256" key="11">
    <source>
        <dbReference type="ARBA" id="ARBA00023004"/>
    </source>
</evidence>
<evidence type="ECO:0000256" key="15">
    <source>
        <dbReference type="ARBA" id="ARBA00023136"/>
    </source>
</evidence>
<keyword evidence="6" id="KW-0479">Metal-binding</keyword>
<dbReference type="InterPro" id="IPR033658">
    <property type="entry name" value="GRX_PICOT-like"/>
</dbReference>
<accession>A0A9P6W5U0</accession>
<dbReference type="GO" id="GO:0044571">
    <property type="term" value="P:[2Fe-2S] cluster assembly"/>
    <property type="evidence" value="ECO:0007669"/>
    <property type="project" value="UniProtKB-ARBA"/>
</dbReference>
<gene>
    <name evidence="21" type="primary">LPE10</name>
    <name evidence="21" type="ORF">C6P45_000442</name>
</gene>
<evidence type="ECO:0000256" key="8">
    <source>
        <dbReference type="ARBA" id="ARBA00022842"/>
    </source>
</evidence>
<dbReference type="GO" id="GO:0005743">
    <property type="term" value="C:mitochondrial inner membrane"/>
    <property type="evidence" value="ECO:0007669"/>
    <property type="project" value="UniProtKB-SubCell"/>
</dbReference>
<keyword evidence="3 19" id="KW-0813">Transport</keyword>
<keyword evidence="11" id="KW-0408">Iron</keyword>
<evidence type="ECO:0000313" key="21">
    <source>
        <dbReference type="EMBL" id="KAG0665445.1"/>
    </source>
</evidence>
<keyword evidence="14" id="KW-0496">Mitochondrion</keyword>
<evidence type="ECO:0000256" key="7">
    <source>
        <dbReference type="ARBA" id="ARBA00022792"/>
    </source>
</evidence>
<dbReference type="PANTHER" id="PTHR13890">
    <property type="entry name" value="RNA SPLICING PROTEIN MRS2, MITOCHONDRIAL"/>
    <property type="match status" value="1"/>
</dbReference>
<evidence type="ECO:0000256" key="5">
    <source>
        <dbReference type="ARBA" id="ARBA00022714"/>
    </source>
</evidence>
<evidence type="ECO:0000256" key="16">
    <source>
        <dbReference type="ARBA" id="ARBA00023284"/>
    </source>
</evidence>
<dbReference type="FunFam" id="3.40.30.10:FF:000005">
    <property type="entry name" value="Glutaredoxin 5"/>
    <property type="match status" value="1"/>
</dbReference>